<reference evidence="15 16" key="1">
    <citation type="submission" date="2024-04" db="EMBL/GenBank/DDBJ databases">
        <title>Phyllosticta paracitricarpa is synonymous to the EU quarantine fungus P. citricarpa based on phylogenomic analyses.</title>
        <authorList>
            <consortium name="Lawrence Berkeley National Laboratory"/>
            <person name="Van Ingen-Buijs V.A."/>
            <person name="Van Westerhoven A.C."/>
            <person name="Haridas S."/>
            <person name="Skiadas P."/>
            <person name="Martin F."/>
            <person name="Groenewald J.Z."/>
            <person name="Crous P.W."/>
            <person name="Seidl M.F."/>
        </authorList>
    </citation>
    <scope>NUCLEOTIDE SEQUENCE [LARGE SCALE GENOMIC DNA]</scope>
    <source>
        <strain evidence="15 16">CBS 123371</strain>
    </source>
</reference>
<keyword evidence="16" id="KW-1185">Reference proteome</keyword>
<dbReference type="PANTHER" id="PTHR24089">
    <property type="entry name" value="SOLUTE CARRIER FAMILY 25"/>
    <property type="match status" value="1"/>
</dbReference>
<feature type="region of interest" description="Disordered" evidence="13">
    <location>
        <begin position="1"/>
        <end position="44"/>
    </location>
</feature>
<evidence type="ECO:0000313" key="15">
    <source>
        <dbReference type="EMBL" id="KAK7511476.1"/>
    </source>
</evidence>
<comment type="function">
    <text evidence="1">Mitochondrial transporter that mediates uptake of thiamine pyrophosphate (ThPP) into mitochondria.</text>
</comment>
<proteinExistence type="inferred from homology"/>
<evidence type="ECO:0000256" key="9">
    <source>
        <dbReference type="ARBA" id="ARBA00023128"/>
    </source>
</evidence>
<evidence type="ECO:0000313" key="16">
    <source>
        <dbReference type="Proteomes" id="UP001363622"/>
    </source>
</evidence>
<feature type="transmembrane region" description="Helical" evidence="14">
    <location>
        <begin position="384"/>
        <end position="406"/>
    </location>
</feature>
<dbReference type="SUPFAM" id="SSF103506">
    <property type="entry name" value="Mitochondrial carrier"/>
    <property type="match status" value="1"/>
</dbReference>
<keyword evidence="5 11" id="KW-0812">Transmembrane</keyword>
<keyword evidence="10 11" id="KW-0472">Membrane</keyword>
<keyword evidence="7" id="KW-0999">Mitochondrion inner membrane</keyword>
<evidence type="ECO:0000256" key="4">
    <source>
        <dbReference type="ARBA" id="ARBA00022448"/>
    </source>
</evidence>
<dbReference type="Pfam" id="PF00153">
    <property type="entry name" value="Mito_carr"/>
    <property type="match status" value="3"/>
</dbReference>
<evidence type="ECO:0000256" key="10">
    <source>
        <dbReference type="ARBA" id="ARBA00023136"/>
    </source>
</evidence>
<sequence>MPESIHGGHASQDPHLIQPFELSQSSHQTPPSPMTAPVAHAAPPQRLDLRSEELQPQPKMDKQSWEYIVKSGLAGGVASCAAKTVVGPLDRVKILLQASNPQFVKYSGSWLGIAQGMGAIYNQNGLRGLFKGHSATLLRIFPYGGIKFLAYEQLRAAIIHDKSQETPVRRFLSGSSAGIISVFFTYPLEVIRVRLAFETRQDSRSTLSTICKKIYNERIPPRPVLGDTPAPVAAAAATAQAVTPRHGLGNFFRGFTPTIWGMFPYAGASFLTHDTASDLMRHPRLAPYTTLPNTEGGRPSTKGSRRDSDGGPEARRNPKKPAQLRYWAELATGGLAGFVGQTVSYPLEVIRRRMQVGGVVGDGHRLGMAETARTIFLERGWRGFFVGLTIGYIKVIPMVATSFYVYERSKYYLGI</sequence>
<dbReference type="EMBL" id="JBBPHU010000012">
    <property type="protein sequence ID" value="KAK7511476.1"/>
    <property type="molecule type" value="Genomic_DNA"/>
</dbReference>
<comment type="similarity">
    <text evidence="12">Belongs to the mitochondrial carrier (TC 2.A.29) family.</text>
</comment>
<evidence type="ECO:0000256" key="7">
    <source>
        <dbReference type="ARBA" id="ARBA00022792"/>
    </source>
</evidence>
<dbReference type="InterPro" id="IPR023395">
    <property type="entry name" value="MCP_dom_sf"/>
</dbReference>
<dbReference type="PROSITE" id="PS50920">
    <property type="entry name" value="SOLCAR"/>
    <property type="match status" value="3"/>
</dbReference>
<accession>A0ABR1KB85</accession>
<evidence type="ECO:0000256" key="6">
    <source>
        <dbReference type="ARBA" id="ARBA00022737"/>
    </source>
</evidence>
<dbReference type="InterPro" id="IPR002067">
    <property type="entry name" value="MCP"/>
</dbReference>
<organism evidence="15 16">
    <name type="scientific">Phyllosticta citriasiana</name>
    <dbReference type="NCBI Taxonomy" id="595635"/>
    <lineage>
        <taxon>Eukaryota</taxon>
        <taxon>Fungi</taxon>
        <taxon>Dikarya</taxon>
        <taxon>Ascomycota</taxon>
        <taxon>Pezizomycotina</taxon>
        <taxon>Dothideomycetes</taxon>
        <taxon>Dothideomycetes incertae sedis</taxon>
        <taxon>Botryosphaeriales</taxon>
        <taxon>Phyllostictaceae</taxon>
        <taxon>Phyllosticta</taxon>
    </lineage>
</organism>
<comment type="caution">
    <text evidence="15">The sequence shown here is derived from an EMBL/GenBank/DDBJ whole genome shotgun (WGS) entry which is preliminary data.</text>
</comment>
<evidence type="ECO:0000256" key="8">
    <source>
        <dbReference type="ARBA" id="ARBA00022989"/>
    </source>
</evidence>
<keyword evidence="8 14" id="KW-1133">Transmembrane helix</keyword>
<evidence type="ECO:0000256" key="1">
    <source>
        <dbReference type="ARBA" id="ARBA00002238"/>
    </source>
</evidence>
<protein>
    <recommendedName>
        <fullName evidence="3">Mitochondrial thiamine pyrophosphate carrier 1</fullName>
    </recommendedName>
</protein>
<dbReference type="Proteomes" id="UP001363622">
    <property type="component" value="Unassembled WGS sequence"/>
</dbReference>
<dbReference type="Gene3D" id="1.50.40.10">
    <property type="entry name" value="Mitochondrial carrier domain"/>
    <property type="match status" value="1"/>
</dbReference>
<evidence type="ECO:0000256" key="2">
    <source>
        <dbReference type="ARBA" id="ARBA00004448"/>
    </source>
</evidence>
<feature type="compositionally biased region" description="Basic and acidic residues" evidence="13">
    <location>
        <begin position="304"/>
        <end position="316"/>
    </location>
</feature>
<name>A0ABR1KB85_9PEZI</name>
<keyword evidence="4 12" id="KW-0813">Transport</keyword>
<evidence type="ECO:0000256" key="11">
    <source>
        <dbReference type="PROSITE-ProRule" id="PRU00282"/>
    </source>
</evidence>
<evidence type="ECO:0000256" key="14">
    <source>
        <dbReference type="SAM" id="Phobius"/>
    </source>
</evidence>
<gene>
    <name evidence="15" type="ORF">IWZ03DRAFT_386653</name>
</gene>
<evidence type="ECO:0000256" key="3">
    <source>
        <dbReference type="ARBA" id="ARBA00021935"/>
    </source>
</evidence>
<evidence type="ECO:0000256" key="5">
    <source>
        <dbReference type="ARBA" id="ARBA00022692"/>
    </source>
</evidence>
<comment type="subcellular location">
    <subcellularLocation>
        <location evidence="2">Mitochondrion inner membrane</location>
        <topology evidence="2">Multi-pass membrane protein</topology>
    </subcellularLocation>
</comment>
<dbReference type="InterPro" id="IPR018108">
    <property type="entry name" value="MCP_transmembrane"/>
</dbReference>
<feature type="repeat" description="Solcar" evidence="11">
    <location>
        <begin position="324"/>
        <end position="412"/>
    </location>
</feature>
<evidence type="ECO:0000256" key="12">
    <source>
        <dbReference type="RuleBase" id="RU000488"/>
    </source>
</evidence>
<feature type="region of interest" description="Disordered" evidence="13">
    <location>
        <begin position="285"/>
        <end position="320"/>
    </location>
</feature>
<keyword evidence="6" id="KW-0677">Repeat</keyword>
<feature type="repeat" description="Solcar" evidence="11">
    <location>
        <begin position="66"/>
        <end position="157"/>
    </location>
</feature>
<keyword evidence="9" id="KW-0496">Mitochondrion</keyword>
<feature type="repeat" description="Solcar" evidence="11">
    <location>
        <begin position="165"/>
        <end position="279"/>
    </location>
</feature>
<evidence type="ECO:0000256" key="13">
    <source>
        <dbReference type="SAM" id="MobiDB-lite"/>
    </source>
</evidence>
<dbReference type="PRINTS" id="PR00926">
    <property type="entry name" value="MITOCARRIER"/>
</dbReference>